<dbReference type="EMBL" id="AGBW02009241">
    <property type="protein sequence ID" value="OWR51273.1"/>
    <property type="molecule type" value="Genomic_DNA"/>
</dbReference>
<dbReference type="InParanoid" id="A0A212FC19"/>
<dbReference type="GO" id="GO:0007165">
    <property type="term" value="P:signal transduction"/>
    <property type="evidence" value="ECO:0007669"/>
    <property type="project" value="UniProtKB-KW"/>
</dbReference>
<evidence type="ECO:0000256" key="7">
    <source>
        <dbReference type="ARBA" id="ARBA00023136"/>
    </source>
</evidence>
<feature type="transmembrane region" description="Helical" evidence="10">
    <location>
        <begin position="302"/>
        <end position="322"/>
    </location>
</feature>
<dbReference type="Pfam" id="PF02949">
    <property type="entry name" value="7tm_6"/>
    <property type="match status" value="1"/>
</dbReference>
<keyword evidence="3" id="KW-0716">Sensory transduction</keyword>
<dbReference type="KEGG" id="dpl:KGM_205308"/>
<reference evidence="11 12" key="1">
    <citation type="journal article" date="2011" name="Cell">
        <title>The monarch butterfly genome yields insights into long-distance migration.</title>
        <authorList>
            <person name="Zhan S."/>
            <person name="Merlin C."/>
            <person name="Boore J.L."/>
            <person name="Reppert S.M."/>
        </authorList>
    </citation>
    <scope>NUCLEOTIDE SEQUENCE [LARGE SCALE GENOMIC DNA]</scope>
    <source>
        <strain evidence="11">F-2</strain>
    </source>
</reference>
<keyword evidence="9" id="KW-0807">Transducer</keyword>
<keyword evidence="4 10" id="KW-0812">Transmembrane</keyword>
<comment type="caution">
    <text evidence="11">The sequence shown here is derived from an EMBL/GenBank/DDBJ whole genome shotgun (WGS) entry which is preliminary data.</text>
</comment>
<evidence type="ECO:0000256" key="8">
    <source>
        <dbReference type="ARBA" id="ARBA00023170"/>
    </source>
</evidence>
<evidence type="ECO:0000256" key="9">
    <source>
        <dbReference type="ARBA" id="ARBA00023224"/>
    </source>
</evidence>
<keyword evidence="2" id="KW-1003">Cell membrane</keyword>
<dbReference type="AlphaFoldDB" id="A0A212FC19"/>
<keyword evidence="12" id="KW-1185">Reference proteome</keyword>
<accession>A0A212FC19</accession>
<dbReference type="InterPro" id="IPR004117">
    <property type="entry name" value="7tm6_olfct_rcpt"/>
</dbReference>
<keyword evidence="8 11" id="KW-0675">Receptor</keyword>
<name>A0A212FC19_DANPL</name>
<dbReference type="GO" id="GO:0005549">
    <property type="term" value="F:odorant binding"/>
    <property type="evidence" value="ECO:0007669"/>
    <property type="project" value="InterPro"/>
</dbReference>
<gene>
    <name evidence="11" type="ORF">KGM_205308</name>
</gene>
<feature type="transmembrane region" description="Helical" evidence="10">
    <location>
        <begin position="204"/>
        <end position="223"/>
    </location>
</feature>
<evidence type="ECO:0000313" key="11">
    <source>
        <dbReference type="EMBL" id="OWR51273.1"/>
    </source>
</evidence>
<evidence type="ECO:0000256" key="10">
    <source>
        <dbReference type="SAM" id="Phobius"/>
    </source>
</evidence>
<keyword evidence="6 10" id="KW-1133">Transmembrane helix</keyword>
<evidence type="ECO:0000256" key="6">
    <source>
        <dbReference type="ARBA" id="ARBA00022989"/>
    </source>
</evidence>
<feature type="transmembrane region" description="Helical" evidence="10">
    <location>
        <begin position="349"/>
        <end position="379"/>
    </location>
</feature>
<keyword evidence="5" id="KW-0552">Olfaction</keyword>
<evidence type="ECO:0000256" key="3">
    <source>
        <dbReference type="ARBA" id="ARBA00022606"/>
    </source>
</evidence>
<dbReference type="GO" id="GO:0004984">
    <property type="term" value="F:olfactory receptor activity"/>
    <property type="evidence" value="ECO:0007669"/>
    <property type="project" value="InterPro"/>
</dbReference>
<protein>
    <submittedName>
        <fullName evidence="11">Olfactory receptor receptor</fullName>
    </submittedName>
</protein>
<dbReference type="eggNOG" id="ENOG502TACM">
    <property type="taxonomic scope" value="Eukaryota"/>
</dbReference>
<evidence type="ECO:0000256" key="1">
    <source>
        <dbReference type="ARBA" id="ARBA00004651"/>
    </source>
</evidence>
<dbReference type="Proteomes" id="UP000007151">
    <property type="component" value="Unassembled WGS sequence"/>
</dbReference>
<organism evidence="11 12">
    <name type="scientific">Danaus plexippus plexippus</name>
    <dbReference type="NCBI Taxonomy" id="278856"/>
    <lineage>
        <taxon>Eukaryota</taxon>
        <taxon>Metazoa</taxon>
        <taxon>Ecdysozoa</taxon>
        <taxon>Arthropoda</taxon>
        <taxon>Hexapoda</taxon>
        <taxon>Insecta</taxon>
        <taxon>Pterygota</taxon>
        <taxon>Neoptera</taxon>
        <taxon>Endopterygota</taxon>
        <taxon>Lepidoptera</taxon>
        <taxon>Glossata</taxon>
        <taxon>Ditrysia</taxon>
        <taxon>Papilionoidea</taxon>
        <taxon>Nymphalidae</taxon>
        <taxon>Danainae</taxon>
        <taxon>Danaini</taxon>
        <taxon>Danaina</taxon>
        <taxon>Danaus</taxon>
        <taxon>Danaus</taxon>
    </lineage>
</organism>
<feature type="transmembrane region" description="Helical" evidence="10">
    <location>
        <begin position="229"/>
        <end position="250"/>
    </location>
</feature>
<dbReference type="PANTHER" id="PTHR21137:SF35">
    <property type="entry name" value="ODORANT RECEPTOR 19A-RELATED"/>
    <property type="match status" value="1"/>
</dbReference>
<dbReference type="GO" id="GO:0005886">
    <property type="term" value="C:plasma membrane"/>
    <property type="evidence" value="ECO:0007669"/>
    <property type="project" value="UniProtKB-SubCell"/>
</dbReference>
<keyword evidence="7 10" id="KW-0472">Membrane</keyword>
<evidence type="ECO:0000256" key="2">
    <source>
        <dbReference type="ARBA" id="ARBA00022475"/>
    </source>
</evidence>
<evidence type="ECO:0000313" key="12">
    <source>
        <dbReference type="Proteomes" id="UP000007151"/>
    </source>
</evidence>
<feature type="transmembrane region" description="Helical" evidence="10">
    <location>
        <begin position="436"/>
        <end position="453"/>
    </location>
</feature>
<evidence type="ECO:0000256" key="4">
    <source>
        <dbReference type="ARBA" id="ARBA00022692"/>
    </source>
</evidence>
<feature type="transmembrane region" description="Helical" evidence="10">
    <location>
        <begin position="61"/>
        <end position="78"/>
    </location>
</feature>
<proteinExistence type="predicted"/>
<sequence>MVALSLTTCSASCVIKFFYMKLFKNQLMGLVDEYLYSDTLVERSTRFASNRLQNLRLVKRRAIIVWTILISNAIIYVIEPLLRPGRHFTADLYVIYGLEPMFESPNYEIIYVIEAASIYFSVWTTVHLTLLIFVVLGCIEAQLLALSEELNNIWEDSYKYYKQNENRNEYFIRNTFLRRRLRDIVRFHIVNIHLRRIVDKVTRFIFGVDCAFMILAIVTELVGGLENTFVQFPFTIGIVFIECFIGQKLIDASIVFEKSVYSCNNTVMNLVDEYRLCDKLLVSYTRFAMNRMNNLRIIKKRAITVWLVLVTNAVIYLLTPLLSPGRHFAEDLYVLYGLEPSFETPNYQIIFAIEAASIFFSISTTVHITVFIIVIVGCIEAQLLALSEELENMWEDSAKFYDRQNVDKELRFIFVVDCIFMILAIVTELVGGLENTIVQFPFTIAIVFIDCFIGQKLIDASDVFESSIYGCRPTEQRDGSITEAEENSSREAYMMNDVM</sequence>
<evidence type="ECO:0000256" key="5">
    <source>
        <dbReference type="ARBA" id="ARBA00022725"/>
    </source>
</evidence>
<dbReference type="PANTHER" id="PTHR21137">
    <property type="entry name" value="ODORANT RECEPTOR"/>
    <property type="match status" value="1"/>
</dbReference>
<comment type="subcellular location">
    <subcellularLocation>
        <location evidence="1">Cell membrane</location>
        <topology evidence="1">Multi-pass membrane protein</topology>
    </subcellularLocation>
</comment>
<feature type="transmembrane region" description="Helical" evidence="10">
    <location>
        <begin position="412"/>
        <end position="430"/>
    </location>
</feature>
<feature type="transmembrane region" description="Helical" evidence="10">
    <location>
        <begin position="109"/>
        <end position="136"/>
    </location>
</feature>